<feature type="domain" description="AMP-binding enzyme C-terminal" evidence="2">
    <location>
        <begin position="467"/>
        <end position="542"/>
    </location>
</feature>
<dbReference type="Gene3D" id="3.30.300.30">
    <property type="match status" value="1"/>
</dbReference>
<dbReference type="PANTHER" id="PTHR43767:SF1">
    <property type="entry name" value="NONRIBOSOMAL PEPTIDE SYNTHASE PES1 (EUROFUNG)-RELATED"/>
    <property type="match status" value="1"/>
</dbReference>
<dbReference type="PANTHER" id="PTHR43767">
    <property type="entry name" value="LONG-CHAIN-FATTY-ACID--COA LIGASE"/>
    <property type="match status" value="1"/>
</dbReference>
<dbReference type="EC" id="6.2.1.3" evidence="3"/>
<gene>
    <name evidence="3" type="primary">fadD</name>
    <name evidence="3" type="ORF">HMPREF9004_0139</name>
</gene>
<proteinExistence type="predicted"/>
<sequence>MSLTDDLRRGYAPGVALEVSIPELTLPQMVEEVARRYPQRVALDFFSRSITYAQLVDRVRRAASVLARAGVAPGDRVALMMPNCPQHVIAILATMTLGGIVVEHNPLSPVLEIEKEFEAHGARVVIAWEKSIDKLAFLKDEATVFSVDLTRAMPGATQFLLRLPVKAAKEKRTALSAKPPTWTRSWDREVMQSPRWLNERPVSPDDLALLIHTGGTTGIPKGAALTHRNILANIAQSIAWVPVLHEGAEVFYCVLPLFHAFGFTIGLFAGLRLGASVALFPKFDTTMILTSQKRLPCTFFLGVPPMYERLLKTAETMDVDLSSMTFSLSGAMPLSGELAKRWEEATGGLMVEGYGMTEASPIILGSPLSDSRRPGALGIPFPSTQVRIVDPEDPGVDVPEGEIGELIVKGPQVFSGYWERPEETAEALWNGWLRTGDLVRVQDGFIHMADRRKEMINASGFNVYPSQVEDAVRDMPGVRDIAVIGLPAGSAGENVVAAIVLEAGASITLTDVRQWAEKSIAHYALPRQIVVMTELPRSQLGKVMRKKVREQILDTADSVLTAAGQVRNAADQMRSAADQVRSAADSAAASAAAKLRSLKNRE</sequence>
<name>N6W9J1_9ACTO</name>
<dbReference type="EMBL" id="AQHZ01000001">
    <property type="protein sequence ID" value="ENO19220.1"/>
    <property type="molecule type" value="Genomic_DNA"/>
</dbReference>
<feature type="domain" description="AMP-dependent synthetase/ligase" evidence="1">
    <location>
        <begin position="31"/>
        <end position="418"/>
    </location>
</feature>
<dbReference type="HOGENOM" id="CLU_000022_59_9_11"/>
<dbReference type="GO" id="GO:0004467">
    <property type="term" value="F:long-chain fatty acid-CoA ligase activity"/>
    <property type="evidence" value="ECO:0007669"/>
    <property type="project" value="UniProtKB-EC"/>
</dbReference>
<dbReference type="SUPFAM" id="SSF56801">
    <property type="entry name" value="Acetyl-CoA synthetase-like"/>
    <property type="match status" value="1"/>
</dbReference>
<protein>
    <submittedName>
        <fullName evidence="3">Long-chain-fatty-acid-CoA ligase</fullName>
        <ecNumber evidence="3">6.2.1.3</ecNumber>
    </submittedName>
</protein>
<dbReference type="InterPro" id="IPR050237">
    <property type="entry name" value="ATP-dep_AMP-bd_enzyme"/>
</dbReference>
<accession>N6W9J1</accession>
<dbReference type="InterPro" id="IPR000873">
    <property type="entry name" value="AMP-dep_synth/lig_dom"/>
</dbReference>
<organism evidence="3 4">
    <name type="scientific">Schaalia cardiffensis F0333</name>
    <dbReference type="NCBI Taxonomy" id="888050"/>
    <lineage>
        <taxon>Bacteria</taxon>
        <taxon>Bacillati</taxon>
        <taxon>Actinomycetota</taxon>
        <taxon>Actinomycetes</taxon>
        <taxon>Actinomycetales</taxon>
        <taxon>Actinomycetaceae</taxon>
        <taxon>Schaalia</taxon>
    </lineage>
</organism>
<dbReference type="Pfam" id="PF00501">
    <property type="entry name" value="AMP-binding"/>
    <property type="match status" value="1"/>
</dbReference>
<dbReference type="InterPro" id="IPR025110">
    <property type="entry name" value="AMP-bd_C"/>
</dbReference>
<dbReference type="OrthoDB" id="9803968at2"/>
<evidence type="ECO:0000313" key="4">
    <source>
        <dbReference type="Proteomes" id="UP000013015"/>
    </source>
</evidence>
<dbReference type="InterPro" id="IPR045851">
    <property type="entry name" value="AMP-bd_C_sf"/>
</dbReference>
<dbReference type="STRING" id="888050.HMPREF9004_0139"/>
<dbReference type="RefSeq" id="WP_005961697.1">
    <property type="nucleotide sequence ID" value="NZ_CP040505.1"/>
</dbReference>
<dbReference type="eggNOG" id="COG0318">
    <property type="taxonomic scope" value="Bacteria"/>
</dbReference>
<evidence type="ECO:0000259" key="2">
    <source>
        <dbReference type="Pfam" id="PF13193"/>
    </source>
</evidence>
<reference evidence="3 4" key="1">
    <citation type="submission" date="2013-03" db="EMBL/GenBank/DDBJ databases">
        <title>Reference genome for the Human Microbiome Project.</title>
        <authorList>
            <person name="Aqrawi P."/>
            <person name="Ayvaz T."/>
            <person name="Bess C."/>
            <person name="Blankenburg K."/>
            <person name="Coyle M."/>
            <person name="Deng J."/>
            <person name="Forbes L."/>
            <person name="Fowler G."/>
            <person name="Francisco L."/>
            <person name="Fu Q."/>
            <person name="Gibbs R."/>
            <person name="Gross S."/>
            <person name="Gubbala S."/>
            <person name="Hale W."/>
            <person name="Hemphill L."/>
            <person name="Highlander S."/>
            <person name="Hirani K."/>
            <person name="Jackson L."/>
            <person name="Jakkamsetti A."/>
            <person name="Javaid M."/>
            <person name="Jayaseelan J.C."/>
            <person name="Jiang H."/>
            <person name="Joshi V."/>
            <person name="Korchina V."/>
            <person name="Kovar C."/>
            <person name="Lara F."/>
            <person name="Lee S."/>
            <person name="Liu Y."/>
            <person name="Mata R."/>
            <person name="Mathew T."/>
            <person name="Munidasa M."/>
            <person name="Muzny D."/>
            <person name="Nazareth L."/>
            <person name="Ngo R."/>
            <person name="Nguyen L."/>
            <person name="Nguyen N."/>
            <person name="Okwuonu G."/>
            <person name="Ongeri F."/>
            <person name="Palculict T."/>
            <person name="Patil S."/>
            <person name="Petrosino J."/>
            <person name="Pham C."/>
            <person name="Pham P."/>
            <person name="Pu L.-L."/>
            <person name="Qin X."/>
            <person name="Qu J."/>
            <person name="Reid J."/>
            <person name="Ross M."/>
            <person name="Ruth R."/>
            <person name="Saada N."/>
            <person name="San Lucas F."/>
            <person name="Santibanez J."/>
            <person name="Shang Y."/>
            <person name="Simmons D."/>
            <person name="Song X.-Z."/>
            <person name="Tang L.-Y."/>
            <person name="Thornton R."/>
            <person name="Warren J."/>
            <person name="Weissenberger G."/>
            <person name="Wilczek-Boney K."/>
            <person name="Worley K."/>
            <person name="Youmans B."/>
            <person name="Zhang J."/>
            <person name="Zhang L."/>
            <person name="Zhao Z."/>
            <person name="Zhou C."/>
            <person name="Zhu D."/>
            <person name="Zhu Y."/>
        </authorList>
    </citation>
    <scope>NUCLEOTIDE SEQUENCE [LARGE SCALE GENOMIC DNA]</scope>
    <source>
        <strain evidence="3 4">F0333</strain>
    </source>
</reference>
<dbReference type="PROSITE" id="PS00455">
    <property type="entry name" value="AMP_BINDING"/>
    <property type="match status" value="1"/>
</dbReference>
<evidence type="ECO:0000259" key="1">
    <source>
        <dbReference type="Pfam" id="PF00501"/>
    </source>
</evidence>
<dbReference type="InterPro" id="IPR042099">
    <property type="entry name" value="ANL_N_sf"/>
</dbReference>
<dbReference type="CDD" id="cd05936">
    <property type="entry name" value="FC-FACS_FadD_like"/>
    <property type="match status" value="1"/>
</dbReference>
<keyword evidence="4" id="KW-1185">Reference proteome</keyword>
<evidence type="ECO:0000313" key="3">
    <source>
        <dbReference type="EMBL" id="ENO19220.1"/>
    </source>
</evidence>
<comment type="caution">
    <text evidence="3">The sequence shown here is derived from an EMBL/GenBank/DDBJ whole genome shotgun (WGS) entry which is preliminary data.</text>
</comment>
<keyword evidence="3" id="KW-0436">Ligase</keyword>
<dbReference type="Gene3D" id="3.40.50.12780">
    <property type="entry name" value="N-terminal domain of ligase-like"/>
    <property type="match status" value="1"/>
</dbReference>
<dbReference type="AlphaFoldDB" id="N6W9J1"/>
<dbReference type="InterPro" id="IPR020845">
    <property type="entry name" value="AMP-binding_CS"/>
</dbReference>
<dbReference type="PATRIC" id="fig|888050.3.peg.138"/>
<dbReference type="Pfam" id="PF13193">
    <property type="entry name" value="AMP-binding_C"/>
    <property type="match status" value="1"/>
</dbReference>
<dbReference type="Proteomes" id="UP000013015">
    <property type="component" value="Unassembled WGS sequence"/>
</dbReference>